<dbReference type="InterPro" id="IPR036034">
    <property type="entry name" value="PDZ_sf"/>
</dbReference>
<keyword evidence="1" id="KW-1133">Transmembrane helix</keyword>
<dbReference type="OrthoDB" id="252897at2759"/>
<evidence type="ECO:0000259" key="2">
    <source>
        <dbReference type="PROSITE" id="PS50106"/>
    </source>
</evidence>
<dbReference type="InterPro" id="IPR001478">
    <property type="entry name" value="PDZ"/>
</dbReference>
<dbReference type="SUPFAM" id="SSF50156">
    <property type="entry name" value="PDZ domain-like"/>
    <property type="match status" value="1"/>
</dbReference>
<protein>
    <submittedName>
        <fullName evidence="3">Kinetoplast DNA-associated protein</fullName>
    </submittedName>
</protein>
<evidence type="ECO:0000256" key="1">
    <source>
        <dbReference type="SAM" id="Phobius"/>
    </source>
</evidence>
<dbReference type="VEuPathDB" id="TriTrypDB:TM35_000082460"/>
<dbReference type="AlphaFoldDB" id="A0A1X0P0T5"/>
<sequence length="242" mass="27464">MPSTVAIRSIKWSFLLCILWILLRIWRRVAQRRIENVLPLYSSIIVKRKVNGKITDRPITGVSNGTAHNISAVGKSCEQKQQKGQKNTKNFLGKKNINKTGERVVKEIIVNDGLELASATPFLGFSLVDNIRKGTLLVDGLFQYGPAYNVGVRIDDELVEVNGIVVKGIEHARELVRTYCVPGTTIPFVFRRSGGEPFAVKLGVMTAERRFSGTEFYYDPTRHDILESKREKNECWSWRNLR</sequence>
<proteinExistence type="predicted"/>
<evidence type="ECO:0000313" key="4">
    <source>
        <dbReference type="Proteomes" id="UP000192257"/>
    </source>
</evidence>
<dbReference type="GeneID" id="39983891"/>
<dbReference type="PROSITE" id="PS50106">
    <property type="entry name" value="PDZ"/>
    <property type="match status" value="1"/>
</dbReference>
<name>A0A1X0P0T5_9TRYP</name>
<keyword evidence="1" id="KW-0812">Transmembrane</keyword>
<feature type="domain" description="PDZ" evidence="2">
    <location>
        <begin position="123"/>
        <end position="171"/>
    </location>
</feature>
<dbReference type="RefSeq" id="XP_028884514.1">
    <property type="nucleotide sequence ID" value="XM_029024111.1"/>
</dbReference>
<accession>A0A1X0P0T5</accession>
<evidence type="ECO:0000313" key="3">
    <source>
        <dbReference type="EMBL" id="ORC90448.1"/>
    </source>
</evidence>
<dbReference type="EMBL" id="NBCO01000008">
    <property type="protein sequence ID" value="ORC90448.1"/>
    <property type="molecule type" value="Genomic_DNA"/>
</dbReference>
<reference evidence="3 4" key="1">
    <citation type="submission" date="2017-03" db="EMBL/GenBank/DDBJ databases">
        <title>An alternative strategy for trypanosome survival in the mammalian bloodstream revealed through genome and transcriptome analysis of the ubiquitous bovine parasite Trypanosoma (Megatrypanum) theileri.</title>
        <authorList>
            <person name="Kelly S."/>
            <person name="Ivens A."/>
            <person name="Mott A."/>
            <person name="O'Neill E."/>
            <person name="Emms D."/>
            <person name="Macleod O."/>
            <person name="Voorheis P."/>
            <person name="Matthews J."/>
            <person name="Matthews K."/>
            <person name="Carrington M."/>
        </authorList>
    </citation>
    <scope>NUCLEOTIDE SEQUENCE [LARGE SCALE GENOMIC DNA]</scope>
    <source>
        <strain evidence="3">Edinburgh</strain>
    </source>
</reference>
<dbReference type="SMART" id="SM00228">
    <property type="entry name" value="PDZ"/>
    <property type="match status" value="1"/>
</dbReference>
<dbReference type="Gene3D" id="2.30.42.10">
    <property type="match status" value="1"/>
</dbReference>
<gene>
    <name evidence="3" type="ORF">TM35_000082460</name>
</gene>
<feature type="transmembrane region" description="Helical" evidence="1">
    <location>
        <begin position="6"/>
        <end position="26"/>
    </location>
</feature>
<organism evidence="3 4">
    <name type="scientific">Trypanosoma theileri</name>
    <dbReference type="NCBI Taxonomy" id="67003"/>
    <lineage>
        <taxon>Eukaryota</taxon>
        <taxon>Discoba</taxon>
        <taxon>Euglenozoa</taxon>
        <taxon>Kinetoplastea</taxon>
        <taxon>Metakinetoplastina</taxon>
        <taxon>Trypanosomatida</taxon>
        <taxon>Trypanosomatidae</taxon>
        <taxon>Trypanosoma</taxon>
    </lineage>
</organism>
<dbReference type="Proteomes" id="UP000192257">
    <property type="component" value="Unassembled WGS sequence"/>
</dbReference>
<keyword evidence="1" id="KW-0472">Membrane</keyword>
<keyword evidence="4" id="KW-1185">Reference proteome</keyword>
<comment type="caution">
    <text evidence="3">The sequence shown here is derived from an EMBL/GenBank/DDBJ whole genome shotgun (WGS) entry which is preliminary data.</text>
</comment>